<keyword evidence="3" id="KW-1185">Reference proteome</keyword>
<dbReference type="OrthoDB" id="21421at2"/>
<dbReference type="PANTHER" id="PTHR33747:SF1">
    <property type="entry name" value="ADENYLATE CYCLASE-ASSOCIATED CAP C-TERMINAL DOMAIN-CONTAINING PROTEIN"/>
    <property type="match status" value="1"/>
</dbReference>
<dbReference type="SUPFAM" id="SSF103642">
    <property type="entry name" value="Sec-C motif"/>
    <property type="match status" value="1"/>
</dbReference>
<reference evidence="2 3" key="1">
    <citation type="submission" date="2019-07" db="EMBL/GenBank/DDBJ databases">
        <title>Whole genome shotgun sequence of Pseudoalteromonas espejiana NBRC 102222.</title>
        <authorList>
            <person name="Hosoyama A."/>
            <person name="Uohara A."/>
            <person name="Ohji S."/>
            <person name="Ichikawa N."/>
        </authorList>
    </citation>
    <scope>NUCLEOTIDE SEQUENCE [LARGE SCALE GENOMIC DNA]</scope>
    <source>
        <strain evidence="2 3">NBRC 102222</strain>
    </source>
</reference>
<dbReference type="InterPro" id="IPR032710">
    <property type="entry name" value="NTF2-like_dom_sf"/>
</dbReference>
<dbReference type="Pfam" id="PF17775">
    <property type="entry name" value="YchJ_M-like"/>
    <property type="match status" value="1"/>
</dbReference>
<dbReference type="RefSeq" id="WP_089348031.1">
    <property type="nucleotide sequence ID" value="NZ_BJUM01000020.1"/>
</dbReference>
<dbReference type="SUPFAM" id="SSF54427">
    <property type="entry name" value="NTF2-like"/>
    <property type="match status" value="1"/>
</dbReference>
<proteinExistence type="predicted"/>
<evidence type="ECO:0000259" key="1">
    <source>
        <dbReference type="Pfam" id="PF17775"/>
    </source>
</evidence>
<organism evidence="2 3">
    <name type="scientific">Pseudoalteromonas espejiana</name>
    <dbReference type="NCBI Taxonomy" id="28107"/>
    <lineage>
        <taxon>Bacteria</taxon>
        <taxon>Pseudomonadati</taxon>
        <taxon>Pseudomonadota</taxon>
        <taxon>Gammaproteobacteria</taxon>
        <taxon>Alteromonadales</taxon>
        <taxon>Pseudoalteromonadaceae</taxon>
        <taxon>Pseudoalteromonas</taxon>
    </lineage>
</organism>
<evidence type="ECO:0000313" key="3">
    <source>
        <dbReference type="Proteomes" id="UP000321419"/>
    </source>
</evidence>
<dbReference type="EMBL" id="BJUM01000020">
    <property type="protein sequence ID" value="GEK55405.1"/>
    <property type="molecule type" value="Genomic_DNA"/>
</dbReference>
<dbReference type="PANTHER" id="PTHR33747">
    <property type="entry name" value="UPF0225 PROTEIN SCO1677"/>
    <property type="match status" value="1"/>
</dbReference>
<dbReference type="AlphaFoldDB" id="A0A510XWI0"/>
<gene>
    <name evidence="2" type="primary">ychJ</name>
    <name evidence="2" type="ORF">PES01_22500</name>
</gene>
<dbReference type="Gene3D" id="3.10.450.50">
    <property type="match status" value="1"/>
</dbReference>
<feature type="domain" description="YchJ-like middle NTF2-like" evidence="1">
    <location>
        <begin position="33"/>
        <end position="129"/>
    </location>
</feature>
<dbReference type="InterPro" id="IPR004027">
    <property type="entry name" value="SEC_C_motif"/>
</dbReference>
<evidence type="ECO:0000313" key="2">
    <source>
        <dbReference type="EMBL" id="GEK55405.1"/>
    </source>
</evidence>
<dbReference type="Proteomes" id="UP000321419">
    <property type="component" value="Unassembled WGS sequence"/>
</dbReference>
<accession>A0A510XWI0</accession>
<name>A0A510XWI0_9GAMM</name>
<sequence>MSVTSTSTCPCNSQLNYGDCCEPYHLDLKIPDTPEQLMRSRFCAYALKKASYVYKTYAQEKQAENPVKEIKEFADSCRFVKLTVNDTHYDAHKGYVEFKANYFYQNLYCELNEKSDFVKENSQWRYLDGVINPVADIKVGRNDNCPCGSGKKYKKCHSL</sequence>
<protein>
    <submittedName>
        <fullName evidence="2">Preprotein translocase SecA</fullName>
    </submittedName>
</protein>
<dbReference type="Pfam" id="PF02810">
    <property type="entry name" value="SEC-C"/>
    <property type="match status" value="2"/>
</dbReference>
<dbReference type="InterPro" id="IPR048469">
    <property type="entry name" value="YchJ-like_M"/>
</dbReference>
<comment type="caution">
    <text evidence="2">The sequence shown here is derived from an EMBL/GenBank/DDBJ whole genome shotgun (WGS) entry which is preliminary data.</text>
</comment>